<organism evidence="7 8">
    <name type="scientific">Dissulfuribacter thermophilus</name>
    <dbReference type="NCBI Taxonomy" id="1156395"/>
    <lineage>
        <taxon>Bacteria</taxon>
        <taxon>Pseudomonadati</taxon>
        <taxon>Thermodesulfobacteriota</taxon>
        <taxon>Dissulfuribacteria</taxon>
        <taxon>Dissulfuribacterales</taxon>
        <taxon>Dissulfuribacteraceae</taxon>
        <taxon>Dissulfuribacter</taxon>
    </lineage>
</organism>
<dbReference type="SMART" id="SM01086">
    <property type="entry name" value="ClpB_D2-small"/>
    <property type="match status" value="1"/>
</dbReference>
<dbReference type="InterPro" id="IPR019489">
    <property type="entry name" value="Clp_ATPase_C"/>
</dbReference>
<dbReference type="PANTHER" id="PTHR48102">
    <property type="entry name" value="ATP-DEPENDENT CLP PROTEASE ATP-BINDING SUBUNIT CLPX-LIKE, MITOCHONDRIAL-RELATED"/>
    <property type="match status" value="1"/>
</dbReference>
<evidence type="ECO:0000256" key="1">
    <source>
        <dbReference type="ARBA" id="ARBA00022741"/>
    </source>
</evidence>
<dbReference type="GO" id="GO:0008233">
    <property type="term" value="F:peptidase activity"/>
    <property type="evidence" value="ECO:0007669"/>
    <property type="project" value="UniProtKB-KW"/>
</dbReference>
<dbReference type="STRING" id="1156395.DBT_1179"/>
<keyword evidence="4" id="KW-0175">Coiled coil</keyword>
<dbReference type="SUPFAM" id="SSF52540">
    <property type="entry name" value="P-loop containing nucleoside triphosphate hydrolases"/>
    <property type="match status" value="1"/>
</dbReference>
<keyword evidence="7" id="KW-0645">Protease</keyword>
<dbReference type="InterPro" id="IPR050052">
    <property type="entry name" value="ATP-dep_Clp_protease_ClpX"/>
</dbReference>
<gene>
    <name evidence="7" type="ORF">DBT_1179</name>
</gene>
<feature type="domain" description="Clp ATPase C-terminal" evidence="6">
    <location>
        <begin position="328"/>
        <end position="422"/>
    </location>
</feature>
<dbReference type="PATRIC" id="fig|1156395.6.peg.1194"/>
<dbReference type="RefSeq" id="WP_067617511.1">
    <property type="nucleotide sequence ID" value="NZ_MAGO01000005.1"/>
</dbReference>
<evidence type="ECO:0000313" key="7">
    <source>
        <dbReference type="EMBL" id="OCC15432.1"/>
    </source>
</evidence>
<accession>A0A1B9F688</accession>
<dbReference type="InterPro" id="IPR003593">
    <property type="entry name" value="AAA+_ATPase"/>
</dbReference>
<dbReference type="EMBL" id="MAGO01000005">
    <property type="protein sequence ID" value="OCC15432.1"/>
    <property type="molecule type" value="Genomic_DNA"/>
</dbReference>
<dbReference type="Pfam" id="PF07724">
    <property type="entry name" value="AAA_2"/>
    <property type="match status" value="1"/>
</dbReference>
<sequence length="584" mass="66711">MEKLEDSSGIPSQRELEKEISDYLSKKYGSKVRVVSQMIFPHQLKPDNNDYDASGKSQKEGLPFTFDLRPEELETYLDKYVVKQDQAKAILATKVCTHFNRIAYMLKKGKDSTPTGLIKSNIILIGPTGVGKTFMVKLIAQKLGVPFVKGDATKFSETGYVGGDVEDLVRELVHEANGDIERAQYGIIYIDEIDKIASSKGLIGPDVSRTGVQRALLKPMEETEVELKTPHDPIAQIEAIERYKRTGKRDKRTINTRHILFIVSGAFSGLADIIKKRCQKTGIGFHADIDLKDEIDWLKLVKPQDLVEYGFEQEFIGRLPIIAVLDELEEEDLFEILKNPRSSVILTKKQDFRAYGIDLRFEESALRKMAHLAKQEETGARALVSVVERVLLPFEKKLPSLGIDFLVVTEDMVNDPLGELEKIIKDPHNPKRREQFEAILKEEEETYLLRLEREGVKIWQELDIPLTKVRQQMITQLMVREDMDLDEAEEKVRFLIQQAKSYEENLYNRCGIKIKFEEDAIDFLIQDAIGDTAVLYERCERVINILEYGLPLVFEKSGKAEFLIPVEGVENPEGYVNKLIRQSL</sequence>
<dbReference type="InterPro" id="IPR003959">
    <property type="entry name" value="ATPase_AAA_core"/>
</dbReference>
<evidence type="ECO:0000256" key="3">
    <source>
        <dbReference type="ARBA" id="ARBA00023186"/>
    </source>
</evidence>
<protein>
    <submittedName>
        <fullName evidence="7">ATP-dependent Clp protease ATP-binding subunit ClpX</fullName>
    </submittedName>
</protein>
<dbReference type="Gene3D" id="3.40.50.300">
    <property type="entry name" value="P-loop containing nucleotide triphosphate hydrolases"/>
    <property type="match status" value="1"/>
</dbReference>
<keyword evidence="1" id="KW-0547">Nucleotide-binding</keyword>
<dbReference type="GO" id="GO:0051603">
    <property type="term" value="P:proteolysis involved in protein catabolic process"/>
    <property type="evidence" value="ECO:0007669"/>
    <property type="project" value="TreeGrafter"/>
</dbReference>
<feature type="coiled-coil region" evidence="4">
    <location>
        <begin position="478"/>
        <end position="505"/>
    </location>
</feature>
<feature type="domain" description="AAA+ ATPase" evidence="5">
    <location>
        <begin position="118"/>
        <end position="293"/>
    </location>
</feature>
<keyword evidence="8" id="KW-1185">Reference proteome</keyword>
<name>A0A1B9F688_9BACT</name>
<comment type="caution">
    <text evidence="7">The sequence shown here is derived from an EMBL/GenBank/DDBJ whole genome shotgun (WGS) entry which is preliminary data.</text>
</comment>
<keyword evidence="2 7" id="KW-0067">ATP-binding</keyword>
<proteinExistence type="predicted"/>
<dbReference type="GO" id="GO:0005524">
    <property type="term" value="F:ATP binding"/>
    <property type="evidence" value="ECO:0007669"/>
    <property type="project" value="UniProtKB-KW"/>
</dbReference>
<keyword evidence="7" id="KW-0378">Hydrolase</keyword>
<evidence type="ECO:0000259" key="5">
    <source>
        <dbReference type="SMART" id="SM00382"/>
    </source>
</evidence>
<dbReference type="Gene3D" id="1.10.8.60">
    <property type="match status" value="1"/>
</dbReference>
<dbReference type="GO" id="GO:0016887">
    <property type="term" value="F:ATP hydrolysis activity"/>
    <property type="evidence" value="ECO:0007669"/>
    <property type="project" value="InterPro"/>
</dbReference>
<keyword evidence="3" id="KW-0143">Chaperone</keyword>
<dbReference type="OrthoDB" id="9804062at2"/>
<reference evidence="7 8" key="1">
    <citation type="submission" date="2016-06" db="EMBL/GenBank/DDBJ databases">
        <title>Respiratory ammonification of nitrate coupled to the oxidation of elemental sulfur in deep-sea autotrophic thermophilic bacteria.</title>
        <authorList>
            <person name="Slobodkina G.B."/>
            <person name="Mardanov A.V."/>
            <person name="Ravin N.V."/>
            <person name="Frolova A.A."/>
            <person name="Viryasiv M.B."/>
            <person name="Chernyh N.A."/>
            <person name="Bonch-Osmolovskaya E.A."/>
            <person name="Slobodkin A.I."/>
        </authorList>
    </citation>
    <scope>NUCLEOTIDE SEQUENCE [LARGE SCALE GENOMIC DNA]</scope>
    <source>
        <strain evidence="7 8">S69</strain>
    </source>
</reference>
<evidence type="ECO:0000259" key="6">
    <source>
        <dbReference type="SMART" id="SM01086"/>
    </source>
</evidence>
<dbReference type="AlphaFoldDB" id="A0A1B9F688"/>
<dbReference type="PANTHER" id="PTHR48102:SF7">
    <property type="entry name" value="ATP-DEPENDENT CLP PROTEASE ATP-BINDING SUBUNIT CLPX-LIKE, MITOCHONDRIAL"/>
    <property type="match status" value="1"/>
</dbReference>
<dbReference type="Proteomes" id="UP000093080">
    <property type="component" value="Unassembled WGS sequence"/>
</dbReference>
<dbReference type="SMART" id="SM00382">
    <property type="entry name" value="AAA"/>
    <property type="match status" value="1"/>
</dbReference>
<dbReference type="InterPro" id="IPR027417">
    <property type="entry name" value="P-loop_NTPase"/>
</dbReference>
<evidence type="ECO:0000256" key="4">
    <source>
        <dbReference type="SAM" id="Coils"/>
    </source>
</evidence>
<evidence type="ECO:0000256" key="2">
    <source>
        <dbReference type="ARBA" id="ARBA00022840"/>
    </source>
</evidence>
<evidence type="ECO:0000313" key="8">
    <source>
        <dbReference type="Proteomes" id="UP000093080"/>
    </source>
</evidence>